<dbReference type="Pfam" id="PF00388">
    <property type="entry name" value="PI-PLC-X"/>
    <property type="match status" value="1"/>
</dbReference>
<dbReference type="SMART" id="SM00239">
    <property type="entry name" value="C2"/>
    <property type="match status" value="1"/>
</dbReference>
<dbReference type="Pfam" id="PF00168">
    <property type="entry name" value="C2"/>
    <property type="match status" value="1"/>
</dbReference>
<keyword evidence="13" id="KW-1185">Reference proteome</keyword>
<evidence type="ECO:0000256" key="5">
    <source>
        <dbReference type="ARBA" id="ARBA00022801"/>
    </source>
</evidence>
<dbReference type="GO" id="GO:0005886">
    <property type="term" value="C:plasma membrane"/>
    <property type="evidence" value="ECO:0007669"/>
    <property type="project" value="UniProtKB-SubCell"/>
</dbReference>
<evidence type="ECO:0000256" key="2">
    <source>
        <dbReference type="ARBA" id="ARBA00004202"/>
    </source>
</evidence>
<dbReference type="GO" id="GO:0016042">
    <property type="term" value="P:lipid catabolic process"/>
    <property type="evidence" value="ECO:0007669"/>
    <property type="project" value="UniProtKB-KW"/>
</dbReference>
<dbReference type="InterPro" id="IPR001192">
    <property type="entry name" value="PI-PLC_fam"/>
</dbReference>
<dbReference type="Proteomes" id="UP001633002">
    <property type="component" value="Unassembled WGS sequence"/>
</dbReference>
<name>A0ABD3GMW8_9MARC</name>
<feature type="region of interest" description="Disordered" evidence="9">
    <location>
        <begin position="367"/>
        <end position="388"/>
    </location>
</feature>
<dbReference type="InterPro" id="IPR011992">
    <property type="entry name" value="EF-hand-dom_pair"/>
</dbReference>
<evidence type="ECO:0000313" key="13">
    <source>
        <dbReference type="Proteomes" id="UP001633002"/>
    </source>
</evidence>
<feature type="compositionally biased region" description="Basic and acidic residues" evidence="9">
    <location>
        <begin position="263"/>
        <end position="291"/>
    </location>
</feature>
<accession>A0ABD3GMW8</accession>
<feature type="domain" description="C2" evidence="10">
    <location>
        <begin position="513"/>
        <end position="642"/>
    </location>
</feature>
<evidence type="ECO:0000256" key="9">
    <source>
        <dbReference type="SAM" id="MobiDB-lite"/>
    </source>
</evidence>
<dbReference type="EMBL" id="JBJQOH010000007">
    <property type="protein sequence ID" value="KAL3680533.1"/>
    <property type="molecule type" value="Genomic_DNA"/>
</dbReference>
<dbReference type="GO" id="GO:0006950">
    <property type="term" value="P:response to stress"/>
    <property type="evidence" value="ECO:0007669"/>
    <property type="project" value="UniProtKB-ARBA"/>
</dbReference>
<dbReference type="GO" id="GO:0007165">
    <property type="term" value="P:signal transduction"/>
    <property type="evidence" value="ECO:0007669"/>
    <property type="project" value="UniProtKB-KW"/>
</dbReference>
<dbReference type="GO" id="GO:0004435">
    <property type="term" value="F:phosphatidylinositol-4,5-bisphosphate phospholipase C activity"/>
    <property type="evidence" value="ECO:0007669"/>
    <property type="project" value="UniProtKB-EC"/>
</dbReference>
<evidence type="ECO:0000256" key="1">
    <source>
        <dbReference type="ARBA" id="ARBA00001195"/>
    </source>
</evidence>
<keyword evidence="8" id="KW-0442">Lipid degradation</keyword>
<dbReference type="SUPFAM" id="SSF51695">
    <property type="entry name" value="PLC-like phosphodiesterases"/>
    <property type="match status" value="1"/>
</dbReference>
<dbReference type="InterPro" id="IPR035892">
    <property type="entry name" value="C2_domain_sf"/>
</dbReference>
<dbReference type="PANTHER" id="PTHR10336">
    <property type="entry name" value="PHOSPHOINOSITIDE-SPECIFIC PHOSPHOLIPASE C FAMILY PROTEIN"/>
    <property type="match status" value="1"/>
</dbReference>
<dbReference type="EC" id="3.1.4.11" evidence="3 8"/>
<evidence type="ECO:0000256" key="7">
    <source>
        <dbReference type="ARBA" id="ARBA00023224"/>
    </source>
</evidence>
<comment type="caution">
    <text evidence="12">The sequence shown here is derived from an EMBL/GenBank/DDBJ whole genome shotgun (WGS) entry which is preliminary data.</text>
</comment>
<feature type="region of interest" description="Disordered" evidence="9">
    <location>
        <begin position="263"/>
        <end position="331"/>
    </location>
</feature>
<dbReference type="FunFam" id="2.60.40.150:FF:000060">
    <property type="entry name" value="Phosphoinositide phospholipase C"/>
    <property type="match status" value="1"/>
</dbReference>
<dbReference type="PROSITE" id="PS50007">
    <property type="entry name" value="PIPLC_X_DOMAIN"/>
    <property type="match status" value="1"/>
</dbReference>
<keyword evidence="8" id="KW-0443">Lipid metabolism</keyword>
<feature type="domain" description="PI-PLC Y-box" evidence="11">
    <location>
        <begin position="425"/>
        <end position="511"/>
    </location>
</feature>
<dbReference type="SUPFAM" id="SSF47473">
    <property type="entry name" value="EF-hand"/>
    <property type="match status" value="1"/>
</dbReference>
<proteinExistence type="predicted"/>
<keyword evidence="6" id="KW-0472">Membrane</keyword>
<organism evidence="12 13">
    <name type="scientific">Riccia sorocarpa</name>
    <dbReference type="NCBI Taxonomy" id="122646"/>
    <lineage>
        <taxon>Eukaryota</taxon>
        <taxon>Viridiplantae</taxon>
        <taxon>Streptophyta</taxon>
        <taxon>Embryophyta</taxon>
        <taxon>Marchantiophyta</taxon>
        <taxon>Marchantiopsida</taxon>
        <taxon>Marchantiidae</taxon>
        <taxon>Marchantiales</taxon>
        <taxon>Ricciaceae</taxon>
        <taxon>Riccia</taxon>
    </lineage>
</organism>
<dbReference type="SMART" id="SM00149">
    <property type="entry name" value="PLCYc"/>
    <property type="match status" value="1"/>
</dbReference>
<dbReference type="InterPro" id="IPR000008">
    <property type="entry name" value="C2_dom"/>
</dbReference>
<keyword evidence="7" id="KW-0807">Transducer</keyword>
<comment type="catalytic activity">
    <reaction evidence="1 8">
        <text>a 1,2-diacyl-sn-glycero-3-phospho-(1D-myo-inositol-4,5-bisphosphate) + H2O = 1D-myo-inositol 1,4,5-trisphosphate + a 1,2-diacyl-sn-glycerol + H(+)</text>
        <dbReference type="Rhea" id="RHEA:33179"/>
        <dbReference type="ChEBI" id="CHEBI:15377"/>
        <dbReference type="ChEBI" id="CHEBI:15378"/>
        <dbReference type="ChEBI" id="CHEBI:17815"/>
        <dbReference type="ChEBI" id="CHEBI:58456"/>
        <dbReference type="ChEBI" id="CHEBI:203600"/>
        <dbReference type="EC" id="3.1.4.11"/>
    </reaction>
</comment>
<dbReference type="SMART" id="SM00148">
    <property type="entry name" value="PLCXc"/>
    <property type="match status" value="1"/>
</dbReference>
<feature type="compositionally biased region" description="Acidic residues" evidence="9">
    <location>
        <begin position="369"/>
        <end position="386"/>
    </location>
</feature>
<dbReference type="PROSITE" id="PS50004">
    <property type="entry name" value="C2"/>
    <property type="match status" value="1"/>
</dbReference>
<dbReference type="PROSITE" id="PS50008">
    <property type="entry name" value="PIPLC_Y_DOMAIN"/>
    <property type="match status" value="1"/>
</dbReference>
<evidence type="ECO:0000256" key="6">
    <source>
        <dbReference type="ARBA" id="ARBA00023136"/>
    </source>
</evidence>
<dbReference type="CDD" id="cd00275">
    <property type="entry name" value="C2_PLC_like"/>
    <property type="match status" value="1"/>
</dbReference>
<dbReference type="PANTHER" id="PTHR10336:SF204">
    <property type="entry name" value="PHOSPHOINOSITIDE PHOSPHOLIPASE C 4-RELATED"/>
    <property type="match status" value="1"/>
</dbReference>
<keyword evidence="4" id="KW-1003">Cell membrane</keyword>
<dbReference type="InterPro" id="IPR017946">
    <property type="entry name" value="PLC-like_Pdiesterase_TIM-brl"/>
</dbReference>
<keyword evidence="5 8" id="KW-0378">Hydrolase</keyword>
<gene>
    <name evidence="12" type="ORF">R1sor_023489</name>
</gene>
<dbReference type="Gene3D" id="1.10.238.10">
    <property type="entry name" value="EF-hand"/>
    <property type="match status" value="1"/>
</dbReference>
<dbReference type="Gene3D" id="2.60.40.150">
    <property type="entry name" value="C2 domain"/>
    <property type="match status" value="1"/>
</dbReference>
<evidence type="ECO:0000256" key="3">
    <source>
        <dbReference type="ARBA" id="ARBA00012368"/>
    </source>
</evidence>
<dbReference type="Gene3D" id="3.20.20.190">
    <property type="entry name" value="Phosphatidylinositol (PI) phosphodiesterase"/>
    <property type="match status" value="1"/>
</dbReference>
<dbReference type="Pfam" id="PF00387">
    <property type="entry name" value="PI-PLC-Y"/>
    <property type="match status" value="1"/>
</dbReference>
<reference evidence="12 13" key="1">
    <citation type="submission" date="2024-09" db="EMBL/GenBank/DDBJ databases">
        <title>Chromosome-scale assembly of Riccia sorocarpa.</title>
        <authorList>
            <person name="Paukszto L."/>
        </authorList>
    </citation>
    <scope>NUCLEOTIDE SEQUENCE [LARGE SCALE GENOMIC DNA]</scope>
    <source>
        <strain evidence="12">LP-2024</strain>
        <tissue evidence="12">Aerial parts of the thallus</tissue>
    </source>
</reference>
<evidence type="ECO:0000256" key="8">
    <source>
        <dbReference type="RuleBase" id="RU361133"/>
    </source>
</evidence>
<dbReference type="InterPro" id="IPR001711">
    <property type="entry name" value="PLipase_C_Pinositol-sp_Y"/>
</dbReference>
<evidence type="ECO:0000259" key="10">
    <source>
        <dbReference type="PROSITE" id="PS50004"/>
    </source>
</evidence>
<evidence type="ECO:0000256" key="4">
    <source>
        <dbReference type="ARBA" id="ARBA00022475"/>
    </source>
</evidence>
<dbReference type="SUPFAM" id="SSF49562">
    <property type="entry name" value="C2 domain (Calcium/lipid-binding domain, CaLB)"/>
    <property type="match status" value="1"/>
</dbReference>
<dbReference type="InterPro" id="IPR000909">
    <property type="entry name" value="PLipase_C_PInositol-sp_X_dom"/>
</dbReference>
<comment type="subcellular location">
    <subcellularLocation>
        <location evidence="2">Cell membrane</location>
        <topology evidence="2">Peripheral membrane protein</topology>
    </subcellularLocation>
</comment>
<evidence type="ECO:0000259" key="11">
    <source>
        <dbReference type="PROSITE" id="PS50008"/>
    </source>
</evidence>
<sequence>MSGKVAPAKEEFGVCGCFTRSYIHYHSMALPLVEKLFQKYADNGLVTPEKLKLFLNEEQKETTATLEDAERIVNQVAKEKHFFTLRHVKHGLTVAQFFDYLTDPALNLAINTKTHHDMTLPASAYFIFTGHNSYLTGNQLSSDCSEKPIVDALLKGVRVIELDLWPSKNETAIKVYHGRTMTAPVDFQVCLEAIRDNAFKASKYPVVITFEDHLTTTLQAEAAKITVQVLGEKLWYPGDDARWSGFTAFPSPEDVKERILISTKPPKEFQKGEKHDKIAQKKQSVKEELKKAAQTKDASSPAPTEKTKKKPGLFARAFGTSPPKKPTQAKELKLETEDRALKNVLATEKGVAPTPSDKAVVGEGALAEVSDDDEDTDDDVVEDDDAPDHVKNPAYARIISIRAGKPKGASLIETLVVDENVKRVSLSEPQLEKVAEENPFALIKFTEKNLLRIYPYGLRLNSSNYNPLLAWSHGAQMVAFNMQGYGKPLWLVHGFFRQNGGCGYVKKPDFLFPSKNSGREFDPRVPQARKVTLKVKAIMGLGWKEKFDKRYFDQFSPPDFYLKLAIAGLPQDKKKAKTQPIEDDWTPKWEEEFEFPISVPELALLRLEVREYDMAGKDDFGGQTCIPLSEIKEGYRSLPLNDKKGSELTGVRLLLHFELQWEKKP</sequence>
<protein>
    <recommendedName>
        <fullName evidence="3 8">Phosphoinositide phospholipase C</fullName>
        <ecNumber evidence="3 8">3.1.4.11</ecNumber>
    </recommendedName>
</protein>
<evidence type="ECO:0000313" key="12">
    <source>
        <dbReference type="EMBL" id="KAL3680533.1"/>
    </source>
</evidence>
<dbReference type="PRINTS" id="PR00390">
    <property type="entry name" value="PHPHLIPASEC"/>
</dbReference>
<dbReference type="AlphaFoldDB" id="A0ABD3GMW8"/>